<evidence type="ECO:0000313" key="3">
    <source>
        <dbReference type="Proteomes" id="UP000610960"/>
    </source>
</evidence>
<dbReference type="Proteomes" id="UP000610960">
    <property type="component" value="Unassembled WGS sequence"/>
</dbReference>
<keyword evidence="1" id="KW-0472">Membrane</keyword>
<accession>A0A830GY86</accession>
<proteinExistence type="predicted"/>
<evidence type="ECO:0000313" key="2">
    <source>
        <dbReference type="EMBL" id="GGP22133.1"/>
    </source>
</evidence>
<evidence type="ECO:0000256" key="1">
    <source>
        <dbReference type="SAM" id="Phobius"/>
    </source>
</evidence>
<keyword evidence="1" id="KW-0812">Transmembrane</keyword>
<feature type="transmembrane region" description="Helical" evidence="1">
    <location>
        <begin position="154"/>
        <end position="181"/>
    </location>
</feature>
<feature type="transmembrane region" description="Helical" evidence="1">
    <location>
        <begin position="91"/>
        <end position="107"/>
    </location>
</feature>
<feature type="transmembrane region" description="Helical" evidence="1">
    <location>
        <begin position="43"/>
        <end position="70"/>
    </location>
</feature>
<organism evidence="2 3">
    <name type="scientific">Thermocladium modestius</name>
    <dbReference type="NCBI Taxonomy" id="62609"/>
    <lineage>
        <taxon>Archaea</taxon>
        <taxon>Thermoproteota</taxon>
        <taxon>Thermoprotei</taxon>
        <taxon>Thermoproteales</taxon>
        <taxon>Thermoproteaceae</taxon>
        <taxon>Thermocladium</taxon>
    </lineage>
</organism>
<dbReference type="EMBL" id="BMNL01000004">
    <property type="protein sequence ID" value="GGP22133.1"/>
    <property type="molecule type" value="Genomic_DNA"/>
</dbReference>
<dbReference type="AlphaFoldDB" id="A0A830GY86"/>
<dbReference type="OrthoDB" id="34468at2157"/>
<name>A0A830GY86_9CREN</name>
<reference evidence="2" key="1">
    <citation type="journal article" date="2014" name="Int. J. Syst. Evol. Microbiol.">
        <title>Complete genome sequence of Corynebacterium casei LMG S-19264T (=DSM 44701T), isolated from a smear-ripened cheese.</title>
        <authorList>
            <consortium name="US DOE Joint Genome Institute (JGI-PGF)"/>
            <person name="Walter F."/>
            <person name="Albersmeier A."/>
            <person name="Kalinowski J."/>
            <person name="Ruckert C."/>
        </authorList>
    </citation>
    <scope>NUCLEOTIDE SEQUENCE</scope>
    <source>
        <strain evidence="2">JCM 10088</strain>
    </source>
</reference>
<keyword evidence="3" id="KW-1185">Reference proteome</keyword>
<protein>
    <submittedName>
        <fullName evidence="2">Uncharacterized protein</fullName>
    </submittedName>
</protein>
<reference evidence="2" key="2">
    <citation type="submission" date="2020-09" db="EMBL/GenBank/DDBJ databases">
        <authorList>
            <person name="Sun Q."/>
            <person name="Ohkuma M."/>
        </authorList>
    </citation>
    <scope>NUCLEOTIDE SEQUENCE</scope>
    <source>
        <strain evidence="2">JCM 10088</strain>
    </source>
</reference>
<keyword evidence="1" id="KW-1133">Transmembrane helix</keyword>
<dbReference type="RefSeq" id="WP_188596979.1">
    <property type="nucleotide sequence ID" value="NZ_BMNL01000004.1"/>
</dbReference>
<sequence>MDLLYLMLAIFTVSFLANATPFTGVSYTLIATTLLIRFDASPPMVALAIVASGVGAAVSKNVMYGAGAAMERWLGRNRNVGLLRRFSGSRYFYLALVILAILPGFPVEDYMYFGSGAARVPLLKLNAYMLAAKLIKSAVEIPVELMGIGLVSDYLSFLGLTPFDLGIISSVAFVLLGLVIFKLDWESLLRRLGLLRGP</sequence>
<comment type="caution">
    <text evidence="2">The sequence shown here is derived from an EMBL/GenBank/DDBJ whole genome shotgun (WGS) entry which is preliminary data.</text>
</comment>
<gene>
    <name evidence="2" type="ORF">GCM10007981_16970</name>
</gene>